<accession>A0AAV7IGR8</accession>
<comment type="caution">
    <text evidence="2">The sequence shown here is derived from an EMBL/GenBank/DDBJ whole genome shotgun (WGS) entry which is preliminary data.</text>
</comment>
<dbReference type="EMBL" id="JAHXZJ010001492">
    <property type="protein sequence ID" value="KAH0552208.1"/>
    <property type="molecule type" value="Genomic_DNA"/>
</dbReference>
<keyword evidence="1" id="KW-0812">Transmembrane</keyword>
<dbReference type="AlphaFoldDB" id="A0AAV7IGR8"/>
<name>A0AAV7IGR8_COTGL</name>
<feature type="transmembrane region" description="Helical" evidence="1">
    <location>
        <begin position="26"/>
        <end position="44"/>
    </location>
</feature>
<sequence>MDQNSMKQSTTIKALNGTSQYVTQNVFRFLKISLVLVLLYLFLVQESSNPFIGSTNVFIRFPGWYLVDLHELQVSESQWHPDVGFPIEKLISSKRDLYISLPAMRNADKNRRSHPGTSKIKGLAFTLFGNDPRVRVGVKETAKVGNDPQEADKRS</sequence>
<evidence type="ECO:0000313" key="3">
    <source>
        <dbReference type="Proteomes" id="UP000826195"/>
    </source>
</evidence>
<organism evidence="2 3">
    <name type="scientific">Cotesia glomerata</name>
    <name type="common">Lepidopteran parasitic wasp</name>
    <name type="synonym">Apanteles glomeratus</name>
    <dbReference type="NCBI Taxonomy" id="32391"/>
    <lineage>
        <taxon>Eukaryota</taxon>
        <taxon>Metazoa</taxon>
        <taxon>Ecdysozoa</taxon>
        <taxon>Arthropoda</taxon>
        <taxon>Hexapoda</taxon>
        <taxon>Insecta</taxon>
        <taxon>Pterygota</taxon>
        <taxon>Neoptera</taxon>
        <taxon>Endopterygota</taxon>
        <taxon>Hymenoptera</taxon>
        <taxon>Apocrita</taxon>
        <taxon>Ichneumonoidea</taxon>
        <taxon>Braconidae</taxon>
        <taxon>Microgastrinae</taxon>
        <taxon>Cotesia</taxon>
    </lineage>
</organism>
<gene>
    <name evidence="2" type="ORF">KQX54_007186</name>
</gene>
<keyword evidence="1" id="KW-1133">Transmembrane helix</keyword>
<proteinExistence type="predicted"/>
<evidence type="ECO:0000313" key="2">
    <source>
        <dbReference type="EMBL" id="KAH0552208.1"/>
    </source>
</evidence>
<keyword evidence="3" id="KW-1185">Reference proteome</keyword>
<dbReference type="Proteomes" id="UP000826195">
    <property type="component" value="Unassembled WGS sequence"/>
</dbReference>
<keyword evidence="1" id="KW-0472">Membrane</keyword>
<reference evidence="2 3" key="1">
    <citation type="journal article" date="2021" name="J. Hered.">
        <title>A chromosome-level genome assembly of the parasitoid wasp, Cotesia glomerata (Hymenoptera: Braconidae).</title>
        <authorList>
            <person name="Pinto B.J."/>
            <person name="Weis J.J."/>
            <person name="Gamble T."/>
            <person name="Ode P.J."/>
            <person name="Paul R."/>
            <person name="Zaspel J.M."/>
        </authorList>
    </citation>
    <scope>NUCLEOTIDE SEQUENCE [LARGE SCALE GENOMIC DNA]</scope>
    <source>
        <strain evidence="2">CgM1</strain>
    </source>
</reference>
<evidence type="ECO:0000256" key="1">
    <source>
        <dbReference type="SAM" id="Phobius"/>
    </source>
</evidence>
<protein>
    <submittedName>
        <fullName evidence="2">Uncharacterized protein</fullName>
    </submittedName>
</protein>